<evidence type="ECO:0000313" key="1">
    <source>
        <dbReference type="EMBL" id="MCP2169275.1"/>
    </source>
</evidence>
<dbReference type="RefSeq" id="WP_253777913.1">
    <property type="nucleotide sequence ID" value="NZ_JAMTCK010000017.1"/>
</dbReference>
<keyword evidence="1" id="KW-0863">Zinc-finger</keyword>
<accession>A0AAE3GKQ3</accession>
<dbReference type="EMBL" id="JAMTCK010000017">
    <property type="protein sequence ID" value="MCP2169275.1"/>
    <property type="molecule type" value="Genomic_DNA"/>
</dbReference>
<evidence type="ECO:0000313" key="2">
    <source>
        <dbReference type="Proteomes" id="UP001206128"/>
    </source>
</evidence>
<dbReference type="Proteomes" id="UP001206128">
    <property type="component" value="Unassembled WGS sequence"/>
</dbReference>
<gene>
    <name evidence="1" type="ORF">LX83_006159</name>
</gene>
<dbReference type="AlphaFoldDB" id="A0AAE3GKQ3"/>
<reference evidence="1" key="1">
    <citation type="submission" date="2022-06" db="EMBL/GenBank/DDBJ databases">
        <title>Genomic Encyclopedia of Archaeal and Bacterial Type Strains, Phase II (KMG-II): from individual species to whole genera.</title>
        <authorList>
            <person name="Goeker M."/>
        </authorList>
    </citation>
    <scope>NUCLEOTIDE SEQUENCE</scope>
    <source>
        <strain evidence="1">DSM 43935</strain>
    </source>
</reference>
<name>A0AAE3GKQ3_9PSEU</name>
<dbReference type="GO" id="GO:0008270">
    <property type="term" value="F:zinc ion binding"/>
    <property type="evidence" value="ECO:0007669"/>
    <property type="project" value="UniProtKB-KW"/>
</dbReference>
<keyword evidence="1" id="KW-0479">Metal-binding</keyword>
<dbReference type="Pfam" id="PF16827">
    <property type="entry name" value="zf-HC3"/>
    <property type="match status" value="1"/>
</dbReference>
<protein>
    <submittedName>
        <fullName evidence="1">Zinc-finger</fullName>
    </submittedName>
</protein>
<comment type="caution">
    <text evidence="1">The sequence shown here is derived from an EMBL/GenBank/DDBJ whole genome shotgun (WGS) entry which is preliminary data.</text>
</comment>
<sequence length="75" mass="8709">MKTFRWLPLDQRRHAIPGEVQGQNIPVTTLCGQETTTPDHVPTKVEWLWETCWDCHEKARGYVHIGLALLAEWRG</sequence>
<keyword evidence="1" id="KW-0862">Zinc</keyword>
<organism evidence="1 2">
    <name type="scientific">Goodfellowiella coeruleoviolacea</name>
    <dbReference type="NCBI Taxonomy" id="334858"/>
    <lineage>
        <taxon>Bacteria</taxon>
        <taxon>Bacillati</taxon>
        <taxon>Actinomycetota</taxon>
        <taxon>Actinomycetes</taxon>
        <taxon>Pseudonocardiales</taxon>
        <taxon>Pseudonocardiaceae</taxon>
        <taxon>Goodfellowiella</taxon>
    </lineage>
</organism>
<proteinExistence type="predicted"/>
<keyword evidence="2" id="KW-1185">Reference proteome</keyword>
<dbReference type="InterPro" id="IPR031795">
    <property type="entry name" value="Zf-HC3"/>
</dbReference>